<proteinExistence type="predicted"/>
<evidence type="ECO:0000256" key="1">
    <source>
        <dbReference type="SAM" id="MobiDB-lite"/>
    </source>
</evidence>
<evidence type="ECO:0000313" key="3">
    <source>
        <dbReference type="Proteomes" id="UP000019462"/>
    </source>
</evidence>
<organism evidence="2 3">
    <name type="scientific">Moesziomyces aphidis</name>
    <name type="common">Pseudozyma aphidis</name>
    <dbReference type="NCBI Taxonomy" id="84754"/>
    <lineage>
        <taxon>Eukaryota</taxon>
        <taxon>Fungi</taxon>
        <taxon>Dikarya</taxon>
        <taxon>Basidiomycota</taxon>
        <taxon>Ustilaginomycotina</taxon>
        <taxon>Ustilaginomycetes</taxon>
        <taxon>Ustilaginales</taxon>
        <taxon>Ustilaginaceae</taxon>
        <taxon>Moesziomyces</taxon>
    </lineage>
</organism>
<feature type="compositionally biased region" description="Polar residues" evidence="1">
    <location>
        <begin position="1"/>
        <end position="12"/>
    </location>
</feature>
<keyword evidence="3" id="KW-1185">Reference proteome</keyword>
<dbReference type="HOGENOM" id="CLU_1138425_0_0_1"/>
<evidence type="ECO:0000313" key="2">
    <source>
        <dbReference type="EMBL" id="ETS62547.1"/>
    </source>
</evidence>
<feature type="region of interest" description="Disordered" evidence="1">
    <location>
        <begin position="1"/>
        <end position="34"/>
    </location>
</feature>
<reference evidence="2 3" key="1">
    <citation type="journal article" date="2014" name="Genome Announc.">
        <title>Genome sequence of the basidiomycetous fungus Pseudozyma aphidis DSM70725, an efficient producer of biosurfactant mannosylerythritol lipids.</title>
        <authorList>
            <person name="Lorenz S."/>
            <person name="Guenther M."/>
            <person name="Grumaz C."/>
            <person name="Rupp S."/>
            <person name="Zibek S."/>
            <person name="Sohn K."/>
        </authorList>
    </citation>
    <scope>NUCLEOTIDE SEQUENCE [LARGE SCALE GENOMIC DNA]</scope>
    <source>
        <strain evidence="3">ATCC 32657 / CBS 517.83 / DSM 70725 / JCM 10318 / NBRC 10182 / NRRL Y-7954 / St-0401</strain>
    </source>
</reference>
<name>W3VP36_MOEAP</name>
<comment type="caution">
    <text evidence="2">The sequence shown here is derived from an EMBL/GenBank/DDBJ whole genome shotgun (WGS) entry which is preliminary data.</text>
</comment>
<dbReference type="AlphaFoldDB" id="W3VP36"/>
<sequence length="244" mass="25884">MEWQQSIVDSGTRSGGKVEPVEPPPPTPPSAATLSNTCTEHAAAKGSDARTALSAPNSTAALPTKKLSVGRESRSLGILLLFHRLTKPFASSFGSSHTSARIIAAHQSTRIGRAEHIALRPSSKPRTAPALPSWHHIVPARFGVDTILDPNAQLAVSPSRLFADSQSHRLARLYTVPCIGSLGLVYSRVAQLPLIPLVPQRASASLPVDAYRFDAVPHAFLGIPVSSLSKRLPRGPNQGFAPTP</sequence>
<protein>
    <submittedName>
        <fullName evidence="2">Uncharacterized protein</fullName>
    </submittedName>
</protein>
<dbReference type="OrthoDB" id="10515263at2759"/>
<gene>
    <name evidence="2" type="ORF">PaG_03181</name>
</gene>
<accession>W3VP36</accession>
<dbReference type="EMBL" id="AWNI01000010">
    <property type="protein sequence ID" value="ETS62547.1"/>
    <property type="molecule type" value="Genomic_DNA"/>
</dbReference>
<dbReference type="Proteomes" id="UP000019462">
    <property type="component" value="Unassembled WGS sequence"/>
</dbReference>